<sequence>MNSPAAHAALEHLIAGFLLAGFVFSVGAWLLPGAPDDEGDQ</sequence>
<evidence type="ECO:0000256" key="1">
    <source>
        <dbReference type="SAM" id="Phobius"/>
    </source>
</evidence>
<organism evidence="2 3">
    <name type="scientific">Gordonia phage Reyja</name>
    <dbReference type="NCBI Taxonomy" id="2571250"/>
    <lineage>
        <taxon>Viruses</taxon>
        <taxon>Duplodnaviria</taxon>
        <taxon>Heunggongvirae</taxon>
        <taxon>Uroviricota</taxon>
        <taxon>Caudoviricetes</taxon>
        <taxon>Santhisvirus</taxon>
        <taxon>Santhisvirus reyja</taxon>
    </lineage>
</organism>
<name>A0A4D6T6S5_9CAUD</name>
<keyword evidence="1" id="KW-1133">Transmembrane helix</keyword>
<protein>
    <submittedName>
        <fullName evidence="2">Uncharacterized protein</fullName>
    </submittedName>
</protein>
<proteinExistence type="predicted"/>
<evidence type="ECO:0000313" key="2">
    <source>
        <dbReference type="EMBL" id="QCG77780.1"/>
    </source>
</evidence>
<dbReference type="KEGG" id="vg:80559496"/>
<keyword evidence="1" id="KW-0472">Membrane</keyword>
<reference evidence="2 3" key="1">
    <citation type="submission" date="2019-04" db="EMBL/GenBank/DDBJ databases">
        <authorList>
            <person name="Pope W.H."/>
            <person name="Garlena R.A."/>
            <person name="Russell D.A."/>
            <person name="Jacobs-Sera D."/>
            <person name="Hatfull G.F."/>
        </authorList>
    </citation>
    <scope>NUCLEOTIDE SEQUENCE [LARGE SCALE GENOMIC DNA]</scope>
</reference>
<evidence type="ECO:0000313" key="3">
    <source>
        <dbReference type="Proteomes" id="UP000298786"/>
    </source>
</evidence>
<dbReference type="RefSeq" id="YP_010842696.1">
    <property type="nucleotide sequence ID" value="NC_079144.1"/>
</dbReference>
<accession>A0A4D6T6S5</accession>
<dbReference type="EMBL" id="MK814759">
    <property type="protein sequence ID" value="QCG77780.1"/>
    <property type="molecule type" value="Genomic_DNA"/>
</dbReference>
<feature type="transmembrane region" description="Helical" evidence="1">
    <location>
        <begin position="12"/>
        <end position="31"/>
    </location>
</feature>
<keyword evidence="3" id="KW-1185">Reference proteome</keyword>
<keyword evidence="1" id="KW-0812">Transmembrane</keyword>
<gene>
    <name evidence="2" type="primary">34</name>
    <name evidence="2" type="ORF">SEA_REYJA_34</name>
</gene>
<dbReference type="Proteomes" id="UP000298786">
    <property type="component" value="Segment"/>
</dbReference>
<dbReference type="GeneID" id="80559496"/>